<dbReference type="InterPro" id="IPR026028">
    <property type="entry name" value="V-type_ATPase_116kDa_su_euka"/>
</dbReference>
<proteinExistence type="inferred from homology"/>
<dbReference type="OMA" id="HYVIHTI"/>
<feature type="transmembrane region" description="Helical" evidence="11">
    <location>
        <begin position="701"/>
        <end position="724"/>
    </location>
</feature>
<evidence type="ECO:0000256" key="3">
    <source>
        <dbReference type="ARBA" id="ARBA00022448"/>
    </source>
</evidence>
<keyword evidence="5" id="KW-0375">Hydrogen ion transport</keyword>
<dbReference type="PANTHER" id="PTHR11629">
    <property type="entry name" value="VACUOLAR PROTON ATPASES"/>
    <property type="match status" value="1"/>
</dbReference>
<dbReference type="AlphaFoldDB" id="A0A0D2VK78"/>
<dbReference type="PIRSF" id="PIRSF001293">
    <property type="entry name" value="ATP6V0A1"/>
    <property type="match status" value="1"/>
</dbReference>
<dbReference type="PANTHER" id="PTHR11629:SF63">
    <property type="entry name" value="V-TYPE PROTON ATPASE SUBUNIT A"/>
    <property type="match status" value="1"/>
</dbReference>
<organism evidence="12 13">
    <name type="scientific">Capsaspora owczarzaki (strain ATCC 30864)</name>
    <dbReference type="NCBI Taxonomy" id="595528"/>
    <lineage>
        <taxon>Eukaryota</taxon>
        <taxon>Filasterea</taxon>
        <taxon>Capsaspora</taxon>
    </lineage>
</organism>
<dbReference type="RefSeq" id="XP_004364605.1">
    <property type="nucleotide sequence ID" value="XM_004364548.2"/>
</dbReference>
<evidence type="ECO:0000256" key="8">
    <source>
        <dbReference type="ARBA" id="ARBA00023136"/>
    </source>
</evidence>
<comment type="similarity">
    <text evidence="2">Belongs to the V-ATPase 116 kDa subunit family.</text>
</comment>
<dbReference type="eggNOG" id="KOG2189">
    <property type="taxonomic scope" value="Eukaryota"/>
</dbReference>
<keyword evidence="3" id="KW-0813">Transport</keyword>
<evidence type="ECO:0000256" key="4">
    <source>
        <dbReference type="ARBA" id="ARBA00022692"/>
    </source>
</evidence>
<keyword evidence="9" id="KW-0175">Coiled coil</keyword>
<dbReference type="Pfam" id="PF01496">
    <property type="entry name" value="V_ATPase_I"/>
    <property type="match status" value="2"/>
</dbReference>
<keyword evidence="7" id="KW-0406">Ion transport</keyword>
<dbReference type="InParanoid" id="A0A0D2VK78"/>
<dbReference type="EMBL" id="KE346361">
    <property type="protein sequence ID" value="KJE90422.1"/>
    <property type="molecule type" value="Genomic_DNA"/>
</dbReference>
<dbReference type="GO" id="GO:0007035">
    <property type="term" value="P:vacuolar acidification"/>
    <property type="evidence" value="ECO:0007669"/>
    <property type="project" value="TreeGrafter"/>
</dbReference>
<evidence type="ECO:0000256" key="2">
    <source>
        <dbReference type="ARBA" id="ARBA00009904"/>
    </source>
</evidence>
<feature type="coiled-coil region" evidence="9">
    <location>
        <begin position="180"/>
        <end position="207"/>
    </location>
</feature>
<accession>A0A0D2VK78</accession>
<evidence type="ECO:0000313" key="12">
    <source>
        <dbReference type="EMBL" id="KJE90422.1"/>
    </source>
</evidence>
<evidence type="ECO:0000256" key="9">
    <source>
        <dbReference type="SAM" id="Coils"/>
    </source>
</evidence>
<feature type="transmembrane region" description="Helical" evidence="11">
    <location>
        <begin position="763"/>
        <end position="782"/>
    </location>
</feature>
<name>A0A0D2VK78_CAPO3</name>
<evidence type="ECO:0000256" key="5">
    <source>
        <dbReference type="ARBA" id="ARBA00022781"/>
    </source>
</evidence>
<protein>
    <submittedName>
        <fullName evidence="12">Vacuolar proton ATPase</fullName>
    </submittedName>
</protein>
<dbReference type="GO" id="GO:0000220">
    <property type="term" value="C:vacuolar proton-transporting V-type ATPase, V0 domain"/>
    <property type="evidence" value="ECO:0007669"/>
    <property type="project" value="InterPro"/>
</dbReference>
<feature type="transmembrane region" description="Helical" evidence="11">
    <location>
        <begin position="564"/>
        <end position="584"/>
    </location>
</feature>
<feature type="compositionally biased region" description="Basic and acidic residues" evidence="10">
    <location>
        <begin position="867"/>
        <end position="877"/>
    </location>
</feature>
<dbReference type="InterPro" id="IPR002490">
    <property type="entry name" value="V-ATPase_116kDa_su"/>
</dbReference>
<keyword evidence="13" id="KW-1185">Reference proteome</keyword>
<evidence type="ECO:0000313" key="13">
    <source>
        <dbReference type="Proteomes" id="UP000008743"/>
    </source>
</evidence>
<dbReference type="Proteomes" id="UP000008743">
    <property type="component" value="Unassembled WGS sequence"/>
</dbReference>
<feature type="region of interest" description="Disordered" evidence="10">
    <location>
        <begin position="844"/>
        <end position="877"/>
    </location>
</feature>
<dbReference type="GO" id="GO:0046961">
    <property type="term" value="F:proton-transporting ATPase activity, rotational mechanism"/>
    <property type="evidence" value="ECO:0007669"/>
    <property type="project" value="InterPro"/>
</dbReference>
<dbReference type="FunCoup" id="A0A0D2VK78">
    <property type="interactions" value="124"/>
</dbReference>
<keyword evidence="4 11" id="KW-0812">Transmembrane</keyword>
<evidence type="ECO:0000256" key="1">
    <source>
        <dbReference type="ARBA" id="ARBA00004141"/>
    </source>
</evidence>
<evidence type="ECO:0000256" key="10">
    <source>
        <dbReference type="SAM" id="MobiDB-lite"/>
    </source>
</evidence>
<dbReference type="PhylomeDB" id="A0A0D2VK78"/>
<feature type="compositionally biased region" description="Low complexity" evidence="10">
    <location>
        <begin position="844"/>
        <end position="855"/>
    </location>
</feature>
<keyword evidence="6 11" id="KW-1133">Transmembrane helix</keyword>
<feature type="transmembrane region" description="Helical" evidence="11">
    <location>
        <begin position="950"/>
        <end position="971"/>
    </location>
</feature>
<keyword evidence="8 11" id="KW-0472">Membrane</keyword>
<dbReference type="STRING" id="595528.A0A0D2VK78"/>
<reference evidence="13" key="1">
    <citation type="submission" date="2011-02" db="EMBL/GenBank/DDBJ databases">
        <title>The Genome Sequence of Capsaspora owczarzaki ATCC 30864.</title>
        <authorList>
            <person name="Russ C."/>
            <person name="Cuomo C."/>
            <person name="Burger G."/>
            <person name="Gray M.W."/>
            <person name="Holland P.W.H."/>
            <person name="King N."/>
            <person name="Lang F.B.F."/>
            <person name="Roger A.J."/>
            <person name="Ruiz-Trillo I."/>
            <person name="Young S.K."/>
            <person name="Zeng Q."/>
            <person name="Gargeya S."/>
            <person name="Alvarado L."/>
            <person name="Berlin A."/>
            <person name="Chapman S.B."/>
            <person name="Chen Z."/>
            <person name="Freedman E."/>
            <person name="Gellesch M."/>
            <person name="Goldberg J."/>
            <person name="Griggs A."/>
            <person name="Gujja S."/>
            <person name="Heilman E."/>
            <person name="Heiman D."/>
            <person name="Howarth C."/>
            <person name="Mehta T."/>
            <person name="Neiman D."/>
            <person name="Pearson M."/>
            <person name="Roberts A."/>
            <person name="Saif S."/>
            <person name="Shea T."/>
            <person name="Shenoy N."/>
            <person name="Sisk P."/>
            <person name="Stolte C."/>
            <person name="Sykes S."/>
            <person name="White J."/>
            <person name="Yandava C."/>
            <person name="Haas B."/>
            <person name="Nusbaum C."/>
            <person name="Birren B."/>
        </authorList>
    </citation>
    <scope>NUCLEOTIDE SEQUENCE</scope>
    <source>
        <strain evidence="13">ATCC 30864</strain>
    </source>
</reference>
<gene>
    <name evidence="12" type="ORF">CAOG_001737</name>
</gene>
<evidence type="ECO:0000256" key="7">
    <source>
        <dbReference type="ARBA" id="ARBA00023065"/>
    </source>
</evidence>
<evidence type="ECO:0000256" key="11">
    <source>
        <dbReference type="SAM" id="Phobius"/>
    </source>
</evidence>
<dbReference type="GO" id="GO:0051117">
    <property type="term" value="F:ATPase binding"/>
    <property type="evidence" value="ECO:0007669"/>
    <property type="project" value="TreeGrafter"/>
</dbReference>
<sequence>MGSLFRSEEMSLVQLIIPADAAFETVADLGDIGIAQFRDLNLGVSQFQRHQVSNLRRCEVVERKLDFFEALYAKNALPAPIIDEVNFDELSGKQPLEAPASREEKELAKLQKRQADLLARHPQLATRMSFLSSSSSASASSGGRQSVDHMLASSVSNGSSPGPSSTTNLGLQQHLRVQELEELEVLVAEHEKDLRDLSDNEARLQNTKLDLVTRLQVHVHLNEFLNTVREDLEAHGVHDEDTTLLDVHDVEAQVPAATAERGGVRFSFVAGTIDSSRLTAFEKILWRVSRGNAFVRTVPLIPQTNVFTLQDGAGGSTSGGASSSLQDVFGDRQIHMFCVFFQGTQLETRINRIALSFDATIVQCSDLPAVRNAVVTDTQRSLEELDGVLRQLRSQRQKLLVLVSDSHVHWLFRLLKIKATYTIMNHLQHESKGARYMIAEVWVPTDELGILRASVIVSTQRASAAALTIVTPLPLTGKKPPTFNRVNKFTAGFQNIVDAFGIANYREVNPAPFTVITFPFLFAVMFGDFGHGLIMFLAALYLVRNEVQLVKFKREGGEIFSTLFGGRYIVLLMGLFSIYTGLIYNDIFGKGVDIFTTGWDIPSVTEVNGTMFAGTWNGTYYDGINASMPDSLDFDPTWMQHPYVIGIDPVWHVAENRLTFLNPYKMKISVILGILHMEFGIALSVFNHVHFGNYLSIWAEFIPQVLFLTCIFGYLVFMIIFKWLTYWPGSQAPSLLITLINMFLKFGSIEKDDVLYLTADAQAQVQSALVIVALMCVPWMLLAKPIVLYGRHNKETLGHSLPVRLERLRIAIANLFLRIRCALTGKAFVPVLYNAARHASLVNNRSSHDSSSNSSDTPPGGASPVPERSHADKHHEPAVEHVRAFDEEEPESHEMGEIMVHQCIHTIEFCLGCISNTASYLRLWALSLAHAQLSEVLWHMIMASGLKGNIALLFFAWGAWAVLTICVLLIMEGLSAFLHALRLHWVEFQNKFYGGSGYKFAPFSFRTALLQAEE</sequence>
<comment type="subcellular location">
    <subcellularLocation>
        <location evidence="1">Membrane</location>
        <topology evidence="1">Multi-pass membrane protein</topology>
    </subcellularLocation>
</comment>
<evidence type="ECO:0000256" key="6">
    <source>
        <dbReference type="ARBA" id="ARBA00022989"/>
    </source>
</evidence>
<feature type="transmembrane region" description="Helical" evidence="11">
    <location>
        <begin position="520"/>
        <end position="543"/>
    </location>
</feature>
<feature type="transmembrane region" description="Helical" evidence="11">
    <location>
        <begin position="668"/>
        <end position="689"/>
    </location>
</feature>
<dbReference type="OrthoDB" id="10264220at2759"/>